<dbReference type="Gene3D" id="2.40.37.20">
    <property type="entry name" value="D-serine dehydratase-like domain"/>
    <property type="match status" value="1"/>
</dbReference>
<dbReference type="Proteomes" id="UP000292003">
    <property type="component" value="Unassembled WGS sequence"/>
</dbReference>
<dbReference type="CDD" id="cd06818">
    <property type="entry name" value="PLPDE_III_cryptic_DSD"/>
    <property type="match status" value="1"/>
</dbReference>
<name>A0A4Q7J5S4_9PSEU</name>
<comment type="caution">
    <text evidence="2">The sequence shown here is derived from an EMBL/GenBank/DDBJ whole genome shotgun (WGS) entry which is preliminary data.</text>
</comment>
<evidence type="ECO:0000259" key="1">
    <source>
        <dbReference type="SMART" id="SM01119"/>
    </source>
</evidence>
<keyword evidence="3" id="KW-1185">Reference proteome</keyword>
<dbReference type="SMART" id="SM01119">
    <property type="entry name" value="D-ser_dehydrat"/>
    <property type="match status" value="1"/>
</dbReference>
<evidence type="ECO:0000313" key="2">
    <source>
        <dbReference type="EMBL" id="RZQ62940.1"/>
    </source>
</evidence>
<dbReference type="AlphaFoldDB" id="A0A4Q7J5S4"/>
<dbReference type="PANTHER" id="PTHR28004:SF8">
    <property type="entry name" value="D-SERINE DEAMINASE"/>
    <property type="match status" value="1"/>
</dbReference>
<gene>
    <name evidence="2" type="ORF">EWH70_14660</name>
</gene>
<organism evidence="2 3">
    <name type="scientific">Amycolatopsis suaedae</name>
    <dbReference type="NCBI Taxonomy" id="2510978"/>
    <lineage>
        <taxon>Bacteria</taxon>
        <taxon>Bacillati</taxon>
        <taxon>Actinomycetota</taxon>
        <taxon>Actinomycetes</taxon>
        <taxon>Pseudonocardiales</taxon>
        <taxon>Pseudonocardiaceae</taxon>
        <taxon>Amycolatopsis</taxon>
    </lineage>
</organism>
<dbReference type="SUPFAM" id="SSF51419">
    <property type="entry name" value="PLP-binding barrel"/>
    <property type="match status" value="1"/>
</dbReference>
<dbReference type="InterPro" id="IPR051466">
    <property type="entry name" value="D-amino_acid_metab_enzyme"/>
</dbReference>
<dbReference type="PANTHER" id="PTHR28004">
    <property type="entry name" value="ZGC:162816-RELATED"/>
    <property type="match status" value="1"/>
</dbReference>
<sequence length="460" mass="48743">MLHLLHAKCATAVAKYAIRGGLVGVPVTTPCVIGRDALLAARDEVLDWRFKSIPASLWGRRIGDITAEAPADLFADGFLGPLVVLDGPAMEHNLRTLAGWCADRGVLLAPHGKTTMAPELFARQIEHGSWGITAANAGQLRVYRAFGVSRVLLANELLDPAALRWLGTELDLDPGFEFTCWVDSVAGVALMTEALGPRDRPVDVLVELGGAGGRTGVRDVGTAVAVAEAVRDSPALRLAGVAGYEGALAHDSGPESLATIASYLDGLRDLTRDIAARGLFGTDQVIVTAGGSAYFDQVTAALTADWGELAVLPVLRSGAYLTHDDGFYRGISPLGEHPRVAGVPPLRSALRAWAQVVSKPEPDLALLTMGKRDASFDEGLPTPRLLRRPGAEPVELTGHTVTALNDQHTFLSLAPGSPVEVGDWIGFGLSHPCTVFDKWTLLPVVAADGHTVTDLIRTYF</sequence>
<dbReference type="Gene3D" id="3.20.20.10">
    <property type="entry name" value="Alanine racemase"/>
    <property type="match status" value="1"/>
</dbReference>
<dbReference type="InterPro" id="IPR042208">
    <property type="entry name" value="D-ser_dehydrat-like_sf"/>
</dbReference>
<dbReference type="InterPro" id="IPR029066">
    <property type="entry name" value="PLP-binding_barrel"/>
</dbReference>
<dbReference type="OrthoDB" id="9811417at2"/>
<dbReference type="EMBL" id="SFCC01000007">
    <property type="protein sequence ID" value="RZQ62940.1"/>
    <property type="molecule type" value="Genomic_DNA"/>
</dbReference>
<accession>A0A4Q7J5S4</accession>
<dbReference type="Pfam" id="PF14031">
    <property type="entry name" value="D-ser_dehydrat"/>
    <property type="match status" value="1"/>
</dbReference>
<protein>
    <submittedName>
        <fullName evidence="2">Amino acid deaminase</fullName>
    </submittedName>
</protein>
<dbReference type="InterPro" id="IPR026956">
    <property type="entry name" value="D-ser_dehydrat-like_dom"/>
</dbReference>
<evidence type="ECO:0000313" key="3">
    <source>
        <dbReference type="Proteomes" id="UP000292003"/>
    </source>
</evidence>
<proteinExistence type="predicted"/>
<feature type="domain" description="D-serine dehydratase-like" evidence="1">
    <location>
        <begin position="349"/>
        <end position="446"/>
    </location>
</feature>
<reference evidence="2 3" key="1">
    <citation type="submission" date="2019-02" db="EMBL/GenBank/DDBJ databases">
        <title>Draft genome sequence of Amycolatopsis sp. 8-3EHSu isolated from roots of Suaeda maritima.</title>
        <authorList>
            <person name="Duangmal K."/>
            <person name="Chantavorakit T."/>
        </authorList>
    </citation>
    <scope>NUCLEOTIDE SEQUENCE [LARGE SCALE GENOMIC DNA]</scope>
    <source>
        <strain evidence="2 3">8-3EHSu</strain>
    </source>
</reference>